<evidence type="ECO:0000313" key="5">
    <source>
        <dbReference type="EMBL" id="RVW09291.1"/>
    </source>
</evidence>
<evidence type="ECO:0000313" key="6">
    <source>
        <dbReference type="Proteomes" id="UP000286208"/>
    </source>
</evidence>
<accession>A0A438BEG1</accession>
<reference evidence="5 6" key="1">
    <citation type="submission" date="2018-11" db="EMBL/GenBank/DDBJ databases">
        <title>Rhodococcus spongicola sp. nov. and Rhodococcus xishaensis sp. nov. from marine sponges.</title>
        <authorList>
            <person name="Li L."/>
            <person name="Lin H.W."/>
        </authorList>
    </citation>
    <scope>NUCLEOTIDE SEQUENCE [LARGE SCALE GENOMIC DNA]</scope>
    <source>
        <strain evidence="5 6">CCTCC AB2014297</strain>
    </source>
</reference>
<comment type="caution">
    <text evidence="5">The sequence shown here is derived from an EMBL/GenBank/DDBJ whole genome shotgun (WGS) entry which is preliminary data.</text>
</comment>
<dbReference type="Proteomes" id="UP000286208">
    <property type="component" value="Unassembled WGS sequence"/>
</dbReference>
<dbReference type="SUPFAM" id="SSF53822">
    <property type="entry name" value="Periplasmic binding protein-like I"/>
    <property type="match status" value="1"/>
</dbReference>
<dbReference type="InterPro" id="IPR051010">
    <property type="entry name" value="BCAA_transport"/>
</dbReference>
<keyword evidence="2 3" id="KW-0732">Signal</keyword>
<gene>
    <name evidence="5" type="ORF">EGT67_10825</name>
</gene>
<feature type="signal peptide" evidence="3">
    <location>
        <begin position="1"/>
        <end position="21"/>
    </location>
</feature>
<dbReference type="InterPro" id="IPR028082">
    <property type="entry name" value="Peripla_BP_I"/>
</dbReference>
<keyword evidence="6" id="KW-1185">Reference proteome</keyword>
<dbReference type="PANTHER" id="PTHR30483:SF38">
    <property type="entry name" value="BLR7848 PROTEIN"/>
    <property type="match status" value="1"/>
</dbReference>
<sequence>MRNRRPVVVAAVAATSVLALAGCSSAESAETGGADQPYRVLVTGGISAQGVLAANAQTSILATKAGVEVQNQAGGIGGRQIELTVVDDAGDATIAVTKVREAINKQKPDLVLNSGPSSIGAAVLPILKQNDILSFNVAPTPDSTDPSKFPLNFDLAPGATDNARGIVGYAKEKGYNDIGVIHGSTAYGELFGKEMTSALEKAGLKQAGNEEYESTALDMTAQLQSLKNAGAKAIALDAYGAPLGYVLQSMQRLGWDVPLIGNTSVSSTSLVANEPPNGVLGTPEVKNLVSQVFTSTVYDPNNATVNKMVDTMASLGTISSTLIIADNYDAFPLVAAAAEKAGTTTDAEKLAEALETEEVQKNAQTAFLSRYNFTADNHGPNPAQDEMQFIAPTKVVNGQFGNPQA</sequence>
<feature type="domain" description="Leucine-binding protein" evidence="4">
    <location>
        <begin position="49"/>
        <end position="380"/>
    </location>
</feature>
<dbReference type="OrthoDB" id="7337537at2"/>
<dbReference type="PANTHER" id="PTHR30483">
    <property type="entry name" value="LEUCINE-SPECIFIC-BINDING PROTEIN"/>
    <property type="match status" value="1"/>
</dbReference>
<proteinExistence type="inferred from homology"/>
<evidence type="ECO:0000256" key="1">
    <source>
        <dbReference type="ARBA" id="ARBA00010062"/>
    </source>
</evidence>
<dbReference type="Gene3D" id="3.40.50.2300">
    <property type="match status" value="2"/>
</dbReference>
<dbReference type="PROSITE" id="PS51257">
    <property type="entry name" value="PROKAR_LIPOPROTEIN"/>
    <property type="match status" value="1"/>
</dbReference>
<dbReference type="RefSeq" id="WP_127916090.1">
    <property type="nucleotide sequence ID" value="NZ_RKLP01000005.1"/>
</dbReference>
<protein>
    <submittedName>
        <fullName evidence="5">ABC transporter substrate-binding protein</fullName>
    </submittedName>
</protein>
<organism evidence="5 6">
    <name type="scientific">Prescottella agglutinans</name>
    <dbReference type="NCBI Taxonomy" id="1644129"/>
    <lineage>
        <taxon>Bacteria</taxon>
        <taxon>Bacillati</taxon>
        <taxon>Actinomycetota</taxon>
        <taxon>Actinomycetes</taxon>
        <taxon>Mycobacteriales</taxon>
        <taxon>Nocardiaceae</taxon>
        <taxon>Prescottella</taxon>
    </lineage>
</organism>
<evidence type="ECO:0000256" key="3">
    <source>
        <dbReference type="SAM" id="SignalP"/>
    </source>
</evidence>
<evidence type="ECO:0000256" key="2">
    <source>
        <dbReference type="ARBA" id="ARBA00022729"/>
    </source>
</evidence>
<name>A0A438BEG1_9NOCA</name>
<dbReference type="EMBL" id="RKLP01000005">
    <property type="protein sequence ID" value="RVW09291.1"/>
    <property type="molecule type" value="Genomic_DNA"/>
</dbReference>
<comment type="similarity">
    <text evidence="1">Belongs to the leucine-binding protein family.</text>
</comment>
<evidence type="ECO:0000259" key="4">
    <source>
        <dbReference type="Pfam" id="PF13458"/>
    </source>
</evidence>
<dbReference type="InterPro" id="IPR028081">
    <property type="entry name" value="Leu-bd"/>
</dbReference>
<feature type="chain" id="PRO_5038765285" evidence="3">
    <location>
        <begin position="22"/>
        <end position="405"/>
    </location>
</feature>
<dbReference type="Pfam" id="PF13458">
    <property type="entry name" value="Peripla_BP_6"/>
    <property type="match status" value="1"/>
</dbReference>
<dbReference type="AlphaFoldDB" id="A0A438BEG1"/>